<reference evidence="1" key="2">
    <citation type="journal article" date="2015" name="Fish Shellfish Immunol.">
        <title>Early steps in the European eel (Anguilla anguilla)-Vibrio vulnificus interaction in the gills: Role of the RtxA13 toxin.</title>
        <authorList>
            <person name="Callol A."/>
            <person name="Pajuelo D."/>
            <person name="Ebbesson L."/>
            <person name="Teles M."/>
            <person name="MacKenzie S."/>
            <person name="Amaro C."/>
        </authorList>
    </citation>
    <scope>NUCLEOTIDE SEQUENCE</scope>
</reference>
<dbReference type="AlphaFoldDB" id="A0A0E9SRF3"/>
<sequence>MKMKSDSVKKCLFALNPKVYQRQNSVVQVFCDEGGSPLKHFLYICYVPPSSTYTALVLLS</sequence>
<proteinExistence type="predicted"/>
<evidence type="ECO:0000313" key="1">
    <source>
        <dbReference type="EMBL" id="JAH43939.1"/>
    </source>
</evidence>
<organism evidence="1">
    <name type="scientific">Anguilla anguilla</name>
    <name type="common">European freshwater eel</name>
    <name type="synonym">Muraena anguilla</name>
    <dbReference type="NCBI Taxonomy" id="7936"/>
    <lineage>
        <taxon>Eukaryota</taxon>
        <taxon>Metazoa</taxon>
        <taxon>Chordata</taxon>
        <taxon>Craniata</taxon>
        <taxon>Vertebrata</taxon>
        <taxon>Euteleostomi</taxon>
        <taxon>Actinopterygii</taxon>
        <taxon>Neopterygii</taxon>
        <taxon>Teleostei</taxon>
        <taxon>Anguilliformes</taxon>
        <taxon>Anguillidae</taxon>
        <taxon>Anguilla</taxon>
    </lineage>
</organism>
<accession>A0A0E9SRF3</accession>
<protein>
    <submittedName>
        <fullName evidence="1">Uncharacterized protein</fullName>
    </submittedName>
</protein>
<dbReference type="EMBL" id="GBXM01064638">
    <property type="protein sequence ID" value="JAH43939.1"/>
    <property type="molecule type" value="Transcribed_RNA"/>
</dbReference>
<name>A0A0E9SRF3_ANGAN</name>
<reference evidence="1" key="1">
    <citation type="submission" date="2014-11" db="EMBL/GenBank/DDBJ databases">
        <authorList>
            <person name="Amaro Gonzalez C."/>
        </authorList>
    </citation>
    <scope>NUCLEOTIDE SEQUENCE</scope>
</reference>